<evidence type="ECO:0000256" key="3">
    <source>
        <dbReference type="ARBA" id="ARBA00011991"/>
    </source>
</evidence>
<dbReference type="GO" id="GO:0008939">
    <property type="term" value="F:nicotinate-nucleotide-dimethylbenzimidazole phosphoribosyltransferase activity"/>
    <property type="evidence" value="ECO:0007669"/>
    <property type="project" value="UniProtKB-UniRule"/>
</dbReference>
<keyword evidence="12" id="KW-1185">Reference proteome</keyword>
<dbReference type="Proteomes" id="UP000002417">
    <property type="component" value="Chromosome"/>
</dbReference>
<evidence type="ECO:0000313" key="11">
    <source>
        <dbReference type="EMBL" id="ABS68550.1"/>
    </source>
</evidence>
<keyword evidence="5 10" id="KW-0169">Cobalamin biosynthesis</keyword>
<dbReference type="PANTHER" id="PTHR43463:SF1">
    <property type="entry name" value="NICOTINATE-NUCLEOTIDE--DIMETHYLBENZIMIDAZOLE PHOSPHORIBOSYLTRANSFERASE"/>
    <property type="match status" value="1"/>
</dbReference>
<keyword evidence="7 10" id="KW-0808">Transferase</keyword>
<evidence type="ECO:0000256" key="6">
    <source>
        <dbReference type="ARBA" id="ARBA00022676"/>
    </source>
</evidence>
<dbReference type="Gene3D" id="3.40.50.10210">
    <property type="match status" value="1"/>
</dbReference>
<sequence length="364" mass="37396">MALCSGFPFPRRVLRPGAASGSLPMYPSESGLPFDDIRQLVATMPGPSEGAREAALARQEQLVKPLGALGRLEAIAAHLAAWQGNSMPTVNRPMVAVFAATHGIADRGVSPYPGAVTKQMMATFTAGKAAVNQICATFDAGLRVFDLALDYPTPDITQGAALDEKACAATMAFGMEAIAGGSDLLCLGEMGIGNTTIAAALCHGLYGGTAEEWVGAGTGSTGEVLERKIAAVRDAVAFHKDHLSDPLEVLRRLGGREIAAIAGAIIAARHEKVPVVLDGFVVTAAAAVLHALDPSALDHCLAGHVSAEKAHRALLDRLGLRPILDLDMRLGEGSGAALAIGVVKAAVACHRGMATFAEAGVSEG</sequence>
<comment type="similarity">
    <text evidence="2 10">Belongs to the CobT family.</text>
</comment>
<dbReference type="eggNOG" id="COG2038">
    <property type="taxonomic scope" value="Bacteria"/>
</dbReference>
<dbReference type="GO" id="GO:0009236">
    <property type="term" value="P:cobalamin biosynthetic process"/>
    <property type="evidence" value="ECO:0007669"/>
    <property type="project" value="UniProtKB-UniRule"/>
</dbReference>
<proteinExistence type="inferred from homology"/>
<feature type="active site" description="Proton acceptor" evidence="10">
    <location>
        <position position="332"/>
    </location>
</feature>
<dbReference type="InterPro" id="IPR017846">
    <property type="entry name" value="Nict_dMeBzImd_PRibTrfase_bact"/>
</dbReference>
<dbReference type="Gene3D" id="1.10.1610.10">
    <property type="match status" value="1"/>
</dbReference>
<dbReference type="HOGENOM" id="CLU_002982_0_1_5"/>
<evidence type="ECO:0000256" key="10">
    <source>
        <dbReference type="HAMAP-Rule" id="MF_00230"/>
    </source>
</evidence>
<dbReference type="Pfam" id="PF02277">
    <property type="entry name" value="DBI_PRT"/>
    <property type="match status" value="1"/>
</dbReference>
<keyword evidence="6 10" id="KW-0328">Glycosyltransferase</keyword>
<dbReference type="STRING" id="78245.Xaut_3321"/>
<name>A7IKK7_XANP2</name>
<dbReference type="NCBIfam" id="NF000996">
    <property type="entry name" value="PRK00105.1"/>
    <property type="match status" value="1"/>
</dbReference>
<dbReference type="AlphaFoldDB" id="A7IKK7"/>
<dbReference type="CDD" id="cd02439">
    <property type="entry name" value="DMB-PRT_CobT"/>
    <property type="match status" value="1"/>
</dbReference>
<evidence type="ECO:0000313" key="12">
    <source>
        <dbReference type="Proteomes" id="UP000002417"/>
    </source>
</evidence>
<dbReference type="InterPro" id="IPR023195">
    <property type="entry name" value="Nict_dMeBzImd_PRibTrfase_N"/>
</dbReference>
<dbReference type="SUPFAM" id="SSF52733">
    <property type="entry name" value="Nicotinate mononucleotide:5,6-dimethylbenzimidazole phosphoribosyltransferase (CobT)"/>
    <property type="match status" value="1"/>
</dbReference>
<evidence type="ECO:0000256" key="8">
    <source>
        <dbReference type="ARBA" id="ARBA00030686"/>
    </source>
</evidence>
<dbReference type="PhylomeDB" id="A7IKK7"/>
<evidence type="ECO:0000256" key="1">
    <source>
        <dbReference type="ARBA" id="ARBA00005049"/>
    </source>
</evidence>
<evidence type="ECO:0000256" key="2">
    <source>
        <dbReference type="ARBA" id="ARBA00007110"/>
    </source>
</evidence>
<dbReference type="InterPro" id="IPR003200">
    <property type="entry name" value="Nict_dMeBzImd_PRibTrfase"/>
</dbReference>
<evidence type="ECO:0000256" key="7">
    <source>
        <dbReference type="ARBA" id="ARBA00022679"/>
    </source>
</evidence>
<accession>A7IKK7</accession>
<comment type="pathway">
    <text evidence="1 10">Nucleoside biosynthesis; alpha-ribazole biosynthesis; alpha-ribazole from 5,6-dimethylbenzimidazole: step 1/2.</text>
</comment>
<comment type="function">
    <text evidence="10">Catalyzes the synthesis of alpha-ribazole-5'-phosphate from nicotinate mononucleotide (NAMN) and 5,6-dimethylbenzimidazole (DMB).</text>
</comment>
<dbReference type="EC" id="2.4.2.21" evidence="3 10"/>
<reference evidence="11 12" key="1">
    <citation type="submission" date="2007-07" db="EMBL/GenBank/DDBJ databases">
        <title>Complete sequence of chromosome of Xanthobacter autotrophicus Py2.</title>
        <authorList>
            <consortium name="US DOE Joint Genome Institute"/>
            <person name="Copeland A."/>
            <person name="Lucas S."/>
            <person name="Lapidus A."/>
            <person name="Barry K."/>
            <person name="Glavina del Rio T."/>
            <person name="Hammon N."/>
            <person name="Israni S."/>
            <person name="Dalin E."/>
            <person name="Tice H."/>
            <person name="Pitluck S."/>
            <person name="Sims D."/>
            <person name="Brettin T."/>
            <person name="Bruce D."/>
            <person name="Detter J.C."/>
            <person name="Han C."/>
            <person name="Tapia R."/>
            <person name="Brainard J."/>
            <person name="Schmutz J."/>
            <person name="Larimer F."/>
            <person name="Land M."/>
            <person name="Hauser L."/>
            <person name="Kyrpides N."/>
            <person name="Kim E."/>
            <person name="Ensigns S.A."/>
            <person name="Richardson P."/>
        </authorList>
    </citation>
    <scope>NUCLEOTIDE SEQUENCE [LARGE SCALE GENOMIC DNA]</scope>
    <source>
        <strain evidence="12">ATCC BAA-1158 / Py2</strain>
    </source>
</reference>
<evidence type="ECO:0000256" key="9">
    <source>
        <dbReference type="ARBA" id="ARBA00047340"/>
    </source>
</evidence>
<dbReference type="PANTHER" id="PTHR43463">
    <property type="entry name" value="NICOTINATE-NUCLEOTIDE--DIMETHYLBENZIMIDAZOLE PHOSPHORIBOSYLTRANSFERASE"/>
    <property type="match status" value="1"/>
</dbReference>
<evidence type="ECO:0000256" key="5">
    <source>
        <dbReference type="ARBA" id="ARBA00022573"/>
    </source>
</evidence>
<gene>
    <name evidence="10" type="primary">cobT</name>
    <name evidence="11" type="ordered locus">Xaut_3321</name>
</gene>
<dbReference type="InterPro" id="IPR036087">
    <property type="entry name" value="Nict_dMeBzImd_PRibTrfase_sf"/>
</dbReference>
<dbReference type="UniPathway" id="UPA00061">
    <property type="reaction ID" value="UER00516"/>
</dbReference>
<protein>
    <recommendedName>
        <fullName evidence="4 10">Nicotinate-nucleotide--dimethylbenzimidazole phosphoribosyltransferase</fullName>
        <shortName evidence="10">NN:DBI PRT</shortName>
        <ecNumber evidence="3 10">2.4.2.21</ecNumber>
    </recommendedName>
    <alternativeName>
        <fullName evidence="8 10">N(1)-alpha-phosphoribosyltransferase</fullName>
    </alternativeName>
</protein>
<dbReference type="HAMAP" id="MF_00230">
    <property type="entry name" value="CobT"/>
    <property type="match status" value="1"/>
</dbReference>
<organism evidence="11 12">
    <name type="scientific">Xanthobacter autotrophicus (strain ATCC BAA-1158 / Py2)</name>
    <dbReference type="NCBI Taxonomy" id="78245"/>
    <lineage>
        <taxon>Bacteria</taxon>
        <taxon>Pseudomonadati</taxon>
        <taxon>Pseudomonadota</taxon>
        <taxon>Alphaproteobacteria</taxon>
        <taxon>Hyphomicrobiales</taxon>
        <taxon>Xanthobacteraceae</taxon>
        <taxon>Xanthobacter</taxon>
    </lineage>
</organism>
<dbReference type="NCBIfam" id="TIGR03160">
    <property type="entry name" value="cobT_DBIPRT"/>
    <property type="match status" value="1"/>
</dbReference>
<evidence type="ECO:0000256" key="4">
    <source>
        <dbReference type="ARBA" id="ARBA00015486"/>
    </source>
</evidence>
<dbReference type="EMBL" id="CP000781">
    <property type="protein sequence ID" value="ABS68550.1"/>
    <property type="molecule type" value="Genomic_DNA"/>
</dbReference>
<dbReference type="KEGG" id="xau:Xaut_3321"/>
<comment type="catalytic activity">
    <reaction evidence="9 10">
        <text>5,6-dimethylbenzimidazole + nicotinate beta-D-ribonucleotide = alpha-ribazole 5'-phosphate + nicotinate + H(+)</text>
        <dbReference type="Rhea" id="RHEA:11196"/>
        <dbReference type="ChEBI" id="CHEBI:15378"/>
        <dbReference type="ChEBI" id="CHEBI:15890"/>
        <dbReference type="ChEBI" id="CHEBI:32544"/>
        <dbReference type="ChEBI" id="CHEBI:57502"/>
        <dbReference type="ChEBI" id="CHEBI:57918"/>
        <dbReference type="EC" id="2.4.2.21"/>
    </reaction>
</comment>